<name>A0ABU0ZRZ0_9ACTN</name>
<dbReference type="PROSITE" id="PS00687">
    <property type="entry name" value="ALDEHYDE_DEHYDR_GLU"/>
    <property type="match status" value="1"/>
</dbReference>
<dbReference type="InterPro" id="IPR029510">
    <property type="entry name" value="Ald_DH_CS_GLU"/>
</dbReference>
<keyword evidence="1 3" id="KW-0560">Oxidoreductase</keyword>
<proteinExistence type="inferred from homology"/>
<feature type="domain" description="Aldehyde dehydrogenase" evidence="4">
    <location>
        <begin position="16"/>
        <end position="469"/>
    </location>
</feature>
<dbReference type="InterPro" id="IPR015590">
    <property type="entry name" value="Aldehyde_DH_dom"/>
</dbReference>
<dbReference type="Gene3D" id="3.40.605.10">
    <property type="entry name" value="Aldehyde Dehydrogenase, Chain A, domain 1"/>
    <property type="match status" value="1"/>
</dbReference>
<evidence type="ECO:0000313" key="6">
    <source>
        <dbReference type="Proteomes" id="UP001230908"/>
    </source>
</evidence>
<dbReference type="EC" id="1.2.1.19" evidence="5"/>
<dbReference type="PANTHER" id="PTHR11699">
    <property type="entry name" value="ALDEHYDE DEHYDROGENASE-RELATED"/>
    <property type="match status" value="1"/>
</dbReference>
<dbReference type="EMBL" id="JAVHUY010000036">
    <property type="protein sequence ID" value="MDQ7909020.1"/>
    <property type="molecule type" value="Genomic_DNA"/>
</dbReference>
<dbReference type="Pfam" id="PF00171">
    <property type="entry name" value="Aldedh"/>
    <property type="match status" value="1"/>
</dbReference>
<dbReference type="InterPro" id="IPR016162">
    <property type="entry name" value="Ald_DH_N"/>
</dbReference>
<evidence type="ECO:0000313" key="5">
    <source>
        <dbReference type="EMBL" id="MDQ7909020.1"/>
    </source>
</evidence>
<keyword evidence="6" id="KW-1185">Reference proteome</keyword>
<dbReference type="InterPro" id="IPR016160">
    <property type="entry name" value="Ald_DH_CS_CYS"/>
</dbReference>
<evidence type="ECO:0000256" key="3">
    <source>
        <dbReference type="RuleBase" id="RU003345"/>
    </source>
</evidence>
<sequence>MTEMQFLAGARRAGSGDRTIPVSDPSTGEVITTYTPATERDVTDAIAAARSAAGEWGRVPPAERAGVLNRASRILADRAVEVAAVESRNAGKPIRLATEFDVPGTIDNVEFFAGAARHLEGKAAAEYVLGMTSFIRRQPVGVVGSISPWNYPLQMAAWKILPAVAAGNAIVLKPAEITPLTTVLLAEILTEAGLPAGVVNVVSGPGSVTGTALLRAPGTDMLSFTGSTSVGRIVQQAAVEGARRVHLELGGKAPFVVFNDADLEAAIHGAVAASLVNAGQDCTAATRAIVHSSLYSDFVAGVAELYATVRIGPTDDPATDLGPVISPEHRARVSGFIERARAERRVFGGELVDGPGSYLRPALIADADPVDEWFREEIFGPVLTVTPFESEAEAIALANDTVYGLAASAWTRDVGRAMRVTRDIQAGCVWVNDHITIVSDMPHGGVKQSGFGKDMSDYSLDDYTTVKHVAIDSSGVARRPWHRTVFTDTSAAG</sequence>
<dbReference type="Proteomes" id="UP001230908">
    <property type="component" value="Unassembled WGS sequence"/>
</dbReference>
<dbReference type="RefSeq" id="WP_308716284.1">
    <property type="nucleotide sequence ID" value="NZ_JAVHUY010000036.1"/>
</dbReference>
<comment type="similarity">
    <text evidence="3">Belongs to the aldehyde dehydrogenase family.</text>
</comment>
<dbReference type="GO" id="GO:0019145">
    <property type="term" value="F:aminobutyraldehyde dehydrogenase (NAD+) activity"/>
    <property type="evidence" value="ECO:0007669"/>
    <property type="project" value="UniProtKB-EC"/>
</dbReference>
<dbReference type="SUPFAM" id="SSF53720">
    <property type="entry name" value="ALDH-like"/>
    <property type="match status" value="1"/>
</dbReference>
<evidence type="ECO:0000256" key="2">
    <source>
        <dbReference type="PROSITE-ProRule" id="PRU10007"/>
    </source>
</evidence>
<dbReference type="NCBIfam" id="NF010000">
    <property type="entry name" value="PRK13473.1"/>
    <property type="match status" value="1"/>
</dbReference>
<dbReference type="Gene3D" id="3.40.309.10">
    <property type="entry name" value="Aldehyde Dehydrogenase, Chain A, domain 2"/>
    <property type="match status" value="1"/>
</dbReference>
<accession>A0ABU0ZRZ0</accession>
<gene>
    <name evidence="5" type="ORF">RB614_31300</name>
</gene>
<evidence type="ECO:0000256" key="1">
    <source>
        <dbReference type="ARBA" id="ARBA00023002"/>
    </source>
</evidence>
<dbReference type="InterPro" id="IPR016163">
    <property type="entry name" value="Ald_DH_C"/>
</dbReference>
<comment type="caution">
    <text evidence="5">The sequence shown here is derived from an EMBL/GenBank/DDBJ whole genome shotgun (WGS) entry which is preliminary data.</text>
</comment>
<dbReference type="InterPro" id="IPR016161">
    <property type="entry name" value="Ald_DH/histidinol_DH"/>
</dbReference>
<reference evidence="5 6" key="1">
    <citation type="submission" date="2023-08" db="EMBL/GenBank/DDBJ databases">
        <title>Phytohabitans sansha sp. nov., isolated from marine sediment.</title>
        <authorList>
            <person name="Zhao Y."/>
            <person name="Yi K."/>
        </authorList>
    </citation>
    <scope>NUCLEOTIDE SEQUENCE [LARGE SCALE GENOMIC DNA]</scope>
    <source>
        <strain evidence="5 6">ZYX-F-186</strain>
    </source>
</reference>
<evidence type="ECO:0000259" key="4">
    <source>
        <dbReference type="Pfam" id="PF00171"/>
    </source>
</evidence>
<organism evidence="5 6">
    <name type="scientific">Phytohabitans maris</name>
    <dbReference type="NCBI Taxonomy" id="3071409"/>
    <lineage>
        <taxon>Bacteria</taxon>
        <taxon>Bacillati</taxon>
        <taxon>Actinomycetota</taxon>
        <taxon>Actinomycetes</taxon>
        <taxon>Micromonosporales</taxon>
        <taxon>Micromonosporaceae</taxon>
    </lineage>
</organism>
<dbReference type="PROSITE" id="PS00070">
    <property type="entry name" value="ALDEHYDE_DEHYDR_CYS"/>
    <property type="match status" value="1"/>
</dbReference>
<protein>
    <submittedName>
        <fullName evidence="5">Aminobutyraldehyde dehydrogenase</fullName>
        <ecNumber evidence="5">1.2.1.19</ecNumber>
    </submittedName>
</protein>
<feature type="active site" evidence="2">
    <location>
        <position position="248"/>
    </location>
</feature>